<dbReference type="AlphaFoldDB" id="A9QXJ3"/>
<proteinExistence type="predicted"/>
<feature type="transmembrane region" description="Helical" evidence="1">
    <location>
        <begin position="72"/>
        <end position="95"/>
    </location>
</feature>
<evidence type="ECO:0000313" key="2">
    <source>
        <dbReference type="EMBL" id="ABX59309.1"/>
    </source>
</evidence>
<dbReference type="Gene3D" id="1.10.287.3510">
    <property type="match status" value="1"/>
</dbReference>
<accession>A9QXJ3</accession>
<dbReference type="RefSeq" id="YP_010133307.1">
    <property type="nucleotide sequence ID" value="NC_056769.1"/>
</dbReference>
<organism evidence="2">
    <name type="scientific">Lepeophtheirus salmonis</name>
    <name type="common">Salmon louse</name>
    <name type="synonym">Caligus salmonis</name>
    <dbReference type="NCBI Taxonomy" id="72036"/>
    <lineage>
        <taxon>Eukaryota</taxon>
        <taxon>Metazoa</taxon>
        <taxon>Ecdysozoa</taxon>
        <taxon>Arthropoda</taxon>
        <taxon>Crustacea</taxon>
        <taxon>Multicrustacea</taxon>
        <taxon>Hexanauplia</taxon>
        <taxon>Copepoda</taxon>
        <taxon>Siphonostomatoida</taxon>
        <taxon>Caligidae</taxon>
        <taxon>Lepeophtheirus</taxon>
    </lineage>
</organism>
<name>A9QXJ3_LEPSM</name>
<protein>
    <submittedName>
        <fullName evidence="2">NADH dehydrogenase subunit 4L</fullName>
    </submittedName>
</protein>
<geneLocation type="mitochondrion" evidence="2"/>
<reference evidence="2" key="1">
    <citation type="submission" date="2007-11" db="EMBL/GenBank/DDBJ databases">
        <title>Analysis of EST and mitochondrial DNA from the Pacific Salmon Louse, Lepeophtheirus salmonis.</title>
        <authorList>
            <person name="Yazawa R."/>
            <person name="Yasuike M."/>
            <person name="Leong J."/>
            <person name="Cooper G.A."/>
            <person name="Beetz-Sargent M."/>
            <person name="Robb A."/>
            <person name="Davidson W.S."/>
            <person name="Jones S.R.M."/>
            <person name="Koop B.F."/>
        </authorList>
    </citation>
    <scope>NUCLEOTIDE SEQUENCE</scope>
</reference>
<dbReference type="GeneID" id="67122616"/>
<dbReference type="EMBL" id="EU288200">
    <property type="protein sequence ID" value="ABX59309.1"/>
    <property type="molecule type" value="Genomic_DNA"/>
</dbReference>
<keyword evidence="1" id="KW-0812">Transmembrane</keyword>
<keyword evidence="2" id="KW-0496">Mitochondrion</keyword>
<gene>
    <name evidence="2" type="primary">ND4L</name>
</gene>
<dbReference type="CTD" id="4539"/>
<keyword evidence="1" id="KW-0472">Membrane</keyword>
<dbReference type="SMR" id="A9QXJ3"/>
<evidence type="ECO:0000256" key="1">
    <source>
        <dbReference type="SAM" id="Phobius"/>
    </source>
</evidence>
<feature type="transmembrane region" description="Helical" evidence="1">
    <location>
        <begin position="40"/>
        <end position="65"/>
    </location>
</feature>
<sequence length="110" mass="12315">MSTILVTLVLIFFLPHLSSLYLLALPPLFTSSWFLFNKGHLLISLLLLEALTATMIPICIFFSVFNMTYSTISFLFVTVMVCEACMGLAALISSIRSKSTELSHSTFFTY</sequence>
<dbReference type="KEGG" id="lsm:67122616"/>
<keyword evidence="1" id="KW-1133">Transmembrane helix</keyword>